<evidence type="ECO:0000259" key="3">
    <source>
        <dbReference type="PROSITE" id="PS50263"/>
    </source>
</evidence>
<dbReference type="InterPro" id="IPR045254">
    <property type="entry name" value="Nit1/2_C-N_Hydrolase"/>
</dbReference>
<evidence type="ECO:0000256" key="1">
    <source>
        <dbReference type="ARBA" id="ARBA00010613"/>
    </source>
</evidence>
<comment type="caution">
    <text evidence="4">The sequence shown here is derived from an EMBL/GenBank/DDBJ whole genome shotgun (WGS) entry which is preliminary data.</text>
</comment>
<keyword evidence="2 4" id="KW-0378">Hydrolase</keyword>
<comment type="similarity">
    <text evidence="1">Belongs to the carbon-nitrogen hydrolase superfamily. NIT1/NIT2 family.</text>
</comment>
<accession>A0ABU9DDM6</accession>
<dbReference type="EMBL" id="JBBPCO010000016">
    <property type="protein sequence ID" value="MEK8090813.1"/>
    <property type="molecule type" value="Genomic_DNA"/>
</dbReference>
<protein>
    <submittedName>
        <fullName evidence="4">Carbon-nitrogen hydrolase family protein</fullName>
    </submittedName>
</protein>
<dbReference type="Pfam" id="PF00795">
    <property type="entry name" value="CN_hydrolase"/>
    <property type="match status" value="1"/>
</dbReference>
<dbReference type="Proteomes" id="UP001446205">
    <property type="component" value="Unassembled WGS sequence"/>
</dbReference>
<feature type="domain" description="CN hydrolase" evidence="3">
    <location>
        <begin position="2"/>
        <end position="250"/>
    </location>
</feature>
<dbReference type="PANTHER" id="PTHR23088">
    <property type="entry name" value="NITRILASE-RELATED"/>
    <property type="match status" value="1"/>
</dbReference>
<dbReference type="InterPro" id="IPR001110">
    <property type="entry name" value="UPF0012_CS"/>
</dbReference>
<sequence length="268" mass="29237">MTRIAAIQMVSSHDLQANLARASQLLQEASASGATLAVLPENFAFMGHKETDKLEIAETPGRGLIQDWLAQQAREFGLWIIGGSIPLLDHGLKLPFAACVVVDDSGHEQARYHKMHLFDVDLPGGESYRESNTLAPGLNPVVVDTPVGRIGLSICYDLRFPELYRDYAATGAEILSIPSAFTQTTGLAHWDVLVRARAIENLAYVIAPNQGGQHSNGRMTFGASQVVDPWGKVLGRLQNGTGVVLADIDLDQLRQHRQSLPCLSHRRL</sequence>
<dbReference type="Gene3D" id="3.60.110.10">
    <property type="entry name" value="Carbon-nitrogen hydrolase"/>
    <property type="match status" value="1"/>
</dbReference>
<dbReference type="PROSITE" id="PS01227">
    <property type="entry name" value="UPF0012"/>
    <property type="match status" value="1"/>
</dbReference>
<proteinExistence type="inferred from homology"/>
<dbReference type="PANTHER" id="PTHR23088:SF27">
    <property type="entry name" value="DEAMINATED GLUTATHIONE AMIDASE"/>
    <property type="match status" value="1"/>
</dbReference>
<gene>
    <name evidence="4" type="ORF">WOB96_13730</name>
</gene>
<evidence type="ECO:0000313" key="4">
    <source>
        <dbReference type="EMBL" id="MEK8090813.1"/>
    </source>
</evidence>
<reference evidence="4 5" key="1">
    <citation type="submission" date="2024-04" db="EMBL/GenBank/DDBJ databases">
        <authorList>
            <person name="Abashina T."/>
            <person name="Shaikin A."/>
        </authorList>
    </citation>
    <scope>NUCLEOTIDE SEQUENCE [LARGE SCALE GENOMIC DNA]</scope>
    <source>
        <strain evidence="4 5">AAFK</strain>
    </source>
</reference>
<dbReference type="GO" id="GO:0016787">
    <property type="term" value="F:hydrolase activity"/>
    <property type="evidence" value="ECO:0007669"/>
    <property type="project" value="UniProtKB-KW"/>
</dbReference>
<evidence type="ECO:0000256" key="2">
    <source>
        <dbReference type="ARBA" id="ARBA00022801"/>
    </source>
</evidence>
<organism evidence="4 5">
    <name type="scientific">Thermithiobacillus plumbiphilus</name>
    <dbReference type="NCBI Taxonomy" id="1729899"/>
    <lineage>
        <taxon>Bacteria</taxon>
        <taxon>Pseudomonadati</taxon>
        <taxon>Pseudomonadota</taxon>
        <taxon>Acidithiobacillia</taxon>
        <taxon>Acidithiobacillales</taxon>
        <taxon>Thermithiobacillaceae</taxon>
        <taxon>Thermithiobacillus</taxon>
    </lineage>
</organism>
<keyword evidence="5" id="KW-1185">Reference proteome</keyword>
<dbReference type="CDD" id="cd07572">
    <property type="entry name" value="nit"/>
    <property type="match status" value="1"/>
</dbReference>
<name>A0ABU9DDM6_9PROT</name>
<dbReference type="InterPro" id="IPR003010">
    <property type="entry name" value="C-N_Hydrolase"/>
</dbReference>
<dbReference type="SUPFAM" id="SSF56317">
    <property type="entry name" value="Carbon-nitrogen hydrolase"/>
    <property type="match status" value="1"/>
</dbReference>
<evidence type="ECO:0000313" key="5">
    <source>
        <dbReference type="Proteomes" id="UP001446205"/>
    </source>
</evidence>
<dbReference type="RefSeq" id="WP_341371868.1">
    <property type="nucleotide sequence ID" value="NZ_JBBPCO010000016.1"/>
</dbReference>
<dbReference type="InterPro" id="IPR036526">
    <property type="entry name" value="C-N_Hydrolase_sf"/>
</dbReference>
<dbReference type="PROSITE" id="PS50263">
    <property type="entry name" value="CN_HYDROLASE"/>
    <property type="match status" value="1"/>
</dbReference>